<evidence type="ECO:0000313" key="1">
    <source>
        <dbReference type="EMBL" id="CDW23737.1"/>
    </source>
</evidence>
<dbReference type="EMBL" id="HACA01006376">
    <property type="protein sequence ID" value="CDW23737.1"/>
    <property type="molecule type" value="Transcribed_RNA"/>
</dbReference>
<dbReference type="AlphaFoldDB" id="A0A0K2TDS6"/>
<organism evidence="1">
    <name type="scientific">Lepeophtheirus salmonis</name>
    <name type="common">Salmon louse</name>
    <name type="synonym">Caligus salmonis</name>
    <dbReference type="NCBI Taxonomy" id="72036"/>
    <lineage>
        <taxon>Eukaryota</taxon>
        <taxon>Metazoa</taxon>
        <taxon>Ecdysozoa</taxon>
        <taxon>Arthropoda</taxon>
        <taxon>Crustacea</taxon>
        <taxon>Multicrustacea</taxon>
        <taxon>Hexanauplia</taxon>
        <taxon>Copepoda</taxon>
        <taxon>Siphonostomatoida</taxon>
        <taxon>Caligidae</taxon>
        <taxon>Lepeophtheirus</taxon>
    </lineage>
</organism>
<reference evidence="1" key="1">
    <citation type="submission" date="2014-05" db="EMBL/GenBank/DDBJ databases">
        <authorList>
            <person name="Chronopoulou M."/>
        </authorList>
    </citation>
    <scope>NUCLEOTIDE SEQUENCE</scope>
    <source>
        <tissue evidence="1">Whole organism</tissue>
    </source>
</reference>
<name>A0A0K2TDS6_LEPSM</name>
<proteinExistence type="predicted"/>
<accession>A0A0K2TDS6</accession>
<protein>
    <submittedName>
        <fullName evidence="1">Uncharacterized protein</fullName>
    </submittedName>
</protein>
<sequence length="80" mass="8824">MTLLISAICVIGQAVIYKCFTRYHCIPKKNTVWCWLQAGGSLGHIFALMMIIANRMQNCFNIGQFIGKSSEKLGSAVGLL</sequence>